<dbReference type="EMBL" id="FTNT01000004">
    <property type="protein sequence ID" value="SIR93169.1"/>
    <property type="molecule type" value="Genomic_DNA"/>
</dbReference>
<keyword evidence="4" id="KW-0378">Hydrolase</keyword>
<feature type="active site" evidence="1">
    <location>
        <position position="275"/>
    </location>
</feature>
<dbReference type="GO" id="GO:0004806">
    <property type="term" value="F:triacylglycerol lipase activity"/>
    <property type="evidence" value="ECO:0007669"/>
    <property type="project" value="TreeGrafter"/>
</dbReference>
<dbReference type="InterPro" id="IPR036514">
    <property type="entry name" value="SGNH_hydro_sf"/>
</dbReference>
<dbReference type="PANTHER" id="PTHR37981:SF1">
    <property type="entry name" value="SGNH HYDROLASE-TYPE ESTERASE DOMAIN-CONTAINING PROTEIN"/>
    <property type="match status" value="1"/>
</dbReference>
<dbReference type="GO" id="GO:0019433">
    <property type="term" value="P:triglyceride catabolic process"/>
    <property type="evidence" value="ECO:0007669"/>
    <property type="project" value="TreeGrafter"/>
</dbReference>
<feature type="disulfide bond" evidence="2">
    <location>
        <begin position="67"/>
        <end position="91"/>
    </location>
</feature>
<feature type="domain" description="SGNH hydrolase-type esterase" evidence="3">
    <location>
        <begin position="48"/>
        <end position="281"/>
    </location>
</feature>
<feature type="disulfide bond" evidence="2">
    <location>
        <begin position="211"/>
        <end position="259"/>
    </location>
</feature>
<gene>
    <name evidence="4" type="ORF">SAMN05445060_1649</name>
</gene>
<dbReference type="PANTHER" id="PTHR37981">
    <property type="entry name" value="LIPASE 2"/>
    <property type="match status" value="1"/>
</dbReference>
<feature type="active site" description="Nucleophile" evidence="1">
    <location>
        <position position="52"/>
    </location>
</feature>
<evidence type="ECO:0000259" key="3">
    <source>
        <dbReference type="Pfam" id="PF13472"/>
    </source>
</evidence>
<accession>A0A1N7EYK1</accession>
<dbReference type="SUPFAM" id="SSF52266">
    <property type="entry name" value="SGNH hydrolase"/>
    <property type="match status" value="1"/>
</dbReference>
<dbReference type="InterPro" id="IPR037460">
    <property type="entry name" value="SEST-like"/>
</dbReference>
<reference evidence="4 5" key="1">
    <citation type="submission" date="2017-01" db="EMBL/GenBank/DDBJ databases">
        <authorList>
            <person name="Mah S.A."/>
            <person name="Swanson W.J."/>
            <person name="Moy G.W."/>
            <person name="Vacquier V.D."/>
        </authorList>
    </citation>
    <scope>NUCLEOTIDE SEQUENCE [LARGE SCALE GENOMIC DNA]</scope>
    <source>
        <strain evidence="4 5">CPCC 203464</strain>
    </source>
</reference>
<dbReference type="RefSeq" id="WP_143690261.1">
    <property type="nucleotide sequence ID" value="NZ_FTNT01000004.1"/>
</dbReference>
<dbReference type="Proteomes" id="UP000186218">
    <property type="component" value="Unassembled WGS sequence"/>
</dbReference>
<name>A0A1N7EYK1_9NOCA</name>
<dbReference type="CDD" id="cd01823">
    <property type="entry name" value="SEST_like"/>
    <property type="match status" value="1"/>
</dbReference>
<evidence type="ECO:0000313" key="4">
    <source>
        <dbReference type="EMBL" id="SIR93169.1"/>
    </source>
</evidence>
<dbReference type="Gene3D" id="3.40.50.1110">
    <property type="entry name" value="SGNH hydrolase"/>
    <property type="match status" value="1"/>
</dbReference>
<dbReference type="STRING" id="1344003.SAMN05445060_1649"/>
<organism evidence="4 5">
    <name type="scientific">Williamsia sterculiae</name>
    <dbReference type="NCBI Taxonomy" id="1344003"/>
    <lineage>
        <taxon>Bacteria</taxon>
        <taxon>Bacillati</taxon>
        <taxon>Actinomycetota</taxon>
        <taxon>Actinomycetes</taxon>
        <taxon>Mycobacteriales</taxon>
        <taxon>Nocardiaceae</taxon>
        <taxon>Williamsia</taxon>
    </lineage>
</organism>
<dbReference type="InterPro" id="IPR013830">
    <property type="entry name" value="SGNH_hydro"/>
</dbReference>
<sequence>MASAIAVALVVALVVVLAYPHSVAPVDTADVAHDESVLDVVKPLHYVALGSSYAAGADTADVVDLRCLRTGDNYPHLLARALGLSLTDVTCSGSTIADILNRSHHRHALPPQIDAVTATTDVVTITTGGNDVGYIGRLTGISCANRVTSSDTVDGLQCAVGHPRRPPAAEEYELLRERLVDVVDAVRARAPRALVVFVDYPPVLDANGDLCPAVPLTPDEAFSTVRTYDGLTFATRSAAATSGSLLVDVAGPGTEHTACSPSPWVNGYRLPVPYHPNLEGRDAMAALTRDAIGAAGLLQRR</sequence>
<evidence type="ECO:0000256" key="2">
    <source>
        <dbReference type="PIRSR" id="PIRSR637460-2"/>
    </source>
</evidence>
<proteinExistence type="predicted"/>
<evidence type="ECO:0000256" key="1">
    <source>
        <dbReference type="PIRSR" id="PIRSR637460-1"/>
    </source>
</evidence>
<keyword evidence="5" id="KW-1185">Reference proteome</keyword>
<dbReference type="OrthoDB" id="5503950at2"/>
<keyword evidence="2" id="KW-1015">Disulfide bond</keyword>
<dbReference type="Pfam" id="PF13472">
    <property type="entry name" value="Lipase_GDSL_2"/>
    <property type="match status" value="1"/>
</dbReference>
<dbReference type="AlphaFoldDB" id="A0A1N7EYK1"/>
<feature type="disulfide bond" evidence="2">
    <location>
        <begin position="143"/>
        <end position="158"/>
    </location>
</feature>
<evidence type="ECO:0000313" key="5">
    <source>
        <dbReference type="Proteomes" id="UP000186218"/>
    </source>
</evidence>
<protein>
    <submittedName>
        <fullName evidence="4">GDSL-like Lipase/Acylhydrolase family protein</fullName>
    </submittedName>
</protein>